<name>A0A235EUJ8_9RHOO</name>
<dbReference type="InterPro" id="IPR036866">
    <property type="entry name" value="RibonucZ/Hydroxyglut_hydro"/>
</dbReference>
<dbReference type="CDD" id="cd16295">
    <property type="entry name" value="TTHA0252-CPSF-like_MBL-fold"/>
    <property type="match status" value="1"/>
</dbReference>
<dbReference type="OrthoDB" id="9803916at2"/>
<dbReference type="RefSeq" id="WP_094269758.1">
    <property type="nucleotide sequence ID" value="NZ_NOIH01000039.1"/>
</dbReference>
<comment type="caution">
    <text evidence="4">The sequence shown here is derived from an EMBL/GenBank/DDBJ whole genome shotgun (WGS) entry which is preliminary data.</text>
</comment>
<gene>
    <name evidence="4" type="ORF">CGK74_18005</name>
</gene>
<keyword evidence="5" id="KW-1185">Reference proteome</keyword>
<dbReference type="GO" id="GO:0016787">
    <property type="term" value="F:hydrolase activity"/>
    <property type="evidence" value="ECO:0007669"/>
    <property type="project" value="UniProtKB-KW"/>
</dbReference>
<proteinExistence type="predicted"/>
<reference evidence="4 5" key="1">
    <citation type="submission" date="2017-07" db="EMBL/GenBank/DDBJ databases">
        <title>Thauera sp. KNDSS-Mac4 genome sequence and assembly.</title>
        <authorList>
            <person name="Mayilraj S."/>
        </authorList>
    </citation>
    <scope>NUCLEOTIDE SEQUENCE [LARGE SCALE GENOMIC DNA]</scope>
    <source>
        <strain evidence="4 5">KNDSS-Mac4</strain>
    </source>
</reference>
<dbReference type="Proteomes" id="UP000215181">
    <property type="component" value="Unassembled WGS sequence"/>
</dbReference>
<dbReference type="EMBL" id="NOIH01000039">
    <property type="protein sequence ID" value="OYD52453.1"/>
    <property type="molecule type" value="Genomic_DNA"/>
</dbReference>
<accession>A0A235EUJ8</accession>
<evidence type="ECO:0000259" key="3">
    <source>
        <dbReference type="SMART" id="SM01027"/>
    </source>
</evidence>
<protein>
    <recommendedName>
        <fullName evidence="6">MBL fold metallo-hydrolase</fullName>
    </recommendedName>
</protein>
<keyword evidence="1" id="KW-0378">Hydrolase</keyword>
<evidence type="ECO:0000259" key="2">
    <source>
        <dbReference type="SMART" id="SM00849"/>
    </source>
</evidence>
<dbReference type="InterPro" id="IPR050698">
    <property type="entry name" value="MBL"/>
</dbReference>
<dbReference type="InterPro" id="IPR011108">
    <property type="entry name" value="RMMBL"/>
</dbReference>
<organism evidence="4 5">
    <name type="scientific">Thauera propionica</name>
    <dbReference type="NCBI Taxonomy" id="2019431"/>
    <lineage>
        <taxon>Bacteria</taxon>
        <taxon>Pseudomonadati</taxon>
        <taxon>Pseudomonadota</taxon>
        <taxon>Betaproteobacteria</taxon>
        <taxon>Rhodocyclales</taxon>
        <taxon>Zoogloeaceae</taxon>
        <taxon>Thauera</taxon>
    </lineage>
</organism>
<feature type="domain" description="Beta-Casp" evidence="3">
    <location>
        <begin position="248"/>
        <end position="419"/>
    </location>
</feature>
<dbReference type="Pfam" id="PF00753">
    <property type="entry name" value="Lactamase_B"/>
    <property type="match status" value="1"/>
</dbReference>
<dbReference type="InterPro" id="IPR001279">
    <property type="entry name" value="Metallo-B-lactamas"/>
</dbReference>
<dbReference type="Pfam" id="PF10996">
    <property type="entry name" value="Beta-Casp"/>
    <property type="match status" value="1"/>
</dbReference>
<dbReference type="PANTHER" id="PTHR11203:SF37">
    <property type="entry name" value="INTEGRATOR COMPLEX SUBUNIT 11"/>
    <property type="match status" value="1"/>
</dbReference>
<evidence type="ECO:0000313" key="5">
    <source>
        <dbReference type="Proteomes" id="UP000215181"/>
    </source>
</evidence>
<dbReference type="Gene3D" id="3.60.15.10">
    <property type="entry name" value="Ribonuclease Z/Hydroxyacylglutathione hydrolase-like"/>
    <property type="match status" value="1"/>
</dbReference>
<dbReference type="AlphaFoldDB" id="A0A235EUJ8"/>
<feature type="domain" description="Metallo-beta-lactamase" evidence="2">
    <location>
        <begin position="13"/>
        <end position="213"/>
    </location>
</feature>
<evidence type="ECO:0000313" key="4">
    <source>
        <dbReference type="EMBL" id="OYD52453.1"/>
    </source>
</evidence>
<evidence type="ECO:0008006" key="6">
    <source>
        <dbReference type="Google" id="ProtNLM"/>
    </source>
</evidence>
<dbReference type="InterPro" id="IPR022712">
    <property type="entry name" value="Beta_Casp"/>
</dbReference>
<dbReference type="SMART" id="SM01027">
    <property type="entry name" value="Beta-Casp"/>
    <property type="match status" value="1"/>
</dbReference>
<dbReference type="SUPFAM" id="SSF56281">
    <property type="entry name" value="Metallo-hydrolase/oxidoreductase"/>
    <property type="match status" value="1"/>
</dbReference>
<dbReference type="SMART" id="SM00849">
    <property type="entry name" value="Lactamase_B"/>
    <property type="match status" value="1"/>
</dbReference>
<sequence length="573" mass="63537">MEIQFVGPLGKVTGSCAWLRDEGRKWSFLVDCGMQQGEYDAQRWNRGELWPFKPSDIQFVILTHAHIDHSGLLPELYRQGFKGQVFCTRATRKIAEVLLRDAARFSAAPYDEADVERIRWNDRKLKHGHPTPLDTDLFVQILRNGHILGSVSASVLWGKPKDPTQRSILFSGDVGPGSEDNEVLPFLRFPLNAQKSNFAVLESTYGSTVRTAQERDPGHRRAQLAALLDRIVATKGTLAIPSFSVGRAQDIMFDLSYLVAAHPEQYGQIEYLLDSPTASKISKITLEMLSETVEANGGGKIRPMWLGKQLLRDLGLQTNCRQDFDAALKICQMTLEGQAHGGDRNTLGNQIAQQWRPIFSTVTDREQMLDAPGPRVILMGSGTCDGGPAATWLPRLLSSPENTVALSGYCSPKTVGGSLLQLGGLRDADRELHTTEVTWRDHEGSTLHALQARDIKANITQLTGYSAHGDQTELVRWIFDEHASTKGGGHPRSGIFLNHGEDRERGALKDALEAKARQLGITVPVECPDESAGWFDLEDDDALAPLAEDNRKVINREIAELRARLQQLERRVA</sequence>
<dbReference type="PANTHER" id="PTHR11203">
    <property type="entry name" value="CLEAVAGE AND POLYADENYLATION SPECIFICITY FACTOR FAMILY MEMBER"/>
    <property type="match status" value="1"/>
</dbReference>
<evidence type="ECO:0000256" key="1">
    <source>
        <dbReference type="ARBA" id="ARBA00022801"/>
    </source>
</evidence>
<dbReference type="Pfam" id="PF07521">
    <property type="entry name" value="RMMBL"/>
    <property type="match status" value="1"/>
</dbReference>
<dbReference type="GO" id="GO:0004521">
    <property type="term" value="F:RNA endonuclease activity"/>
    <property type="evidence" value="ECO:0007669"/>
    <property type="project" value="TreeGrafter"/>
</dbReference>